<dbReference type="Gene3D" id="3.30.710.10">
    <property type="entry name" value="Potassium Channel Kv1.1, Chain A"/>
    <property type="match status" value="1"/>
</dbReference>
<feature type="compositionally biased region" description="Low complexity" evidence="1">
    <location>
        <begin position="260"/>
        <end position="270"/>
    </location>
</feature>
<feature type="region of interest" description="Disordered" evidence="1">
    <location>
        <begin position="257"/>
        <end position="280"/>
    </location>
</feature>
<evidence type="ECO:0000313" key="4">
    <source>
        <dbReference type="Proteomes" id="UP000078512"/>
    </source>
</evidence>
<accession>A0A197K1W5</accession>
<dbReference type="OrthoDB" id="2446993at2759"/>
<dbReference type="InterPro" id="IPR011333">
    <property type="entry name" value="SKP1/BTB/POZ_sf"/>
</dbReference>
<evidence type="ECO:0000313" key="3">
    <source>
        <dbReference type="EMBL" id="OAQ30686.1"/>
    </source>
</evidence>
<dbReference type="EMBL" id="KV442034">
    <property type="protein sequence ID" value="OAQ30686.1"/>
    <property type="molecule type" value="Genomic_DNA"/>
</dbReference>
<evidence type="ECO:0000256" key="1">
    <source>
        <dbReference type="SAM" id="MobiDB-lite"/>
    </source>
</evidence>
<dbReference type="AlphaFoldDB" id="A0A197K1W5"/>
<feature type="domain" description="BTB" evidence="2">
    <location>
        <begin position="293"/>
        <end position="356"/>
    </location>
</feature>
<name>A0A197K1W5_9FUNG</name>
<feature type="region of interest" description="Disordered" evidence="1">
    <location>
        <begin position="85"/>
        <end position="110"/>
    </location>
</feature>
<feature type="compositionally biased region" description="Basic and acidic residues" evidence="1">
    <location>
        <begin position="89"/>
        <end position="106"/>
    </location>
</feature>
<dbReference type="Proteomes" id="UP000078512">
    <property type="component" value="Unassembled WGS sequence"/>
</dbReference>
<keyword evidence="4" id="KW-1185">Reference proteome</keyword>
<organism evidence="3 4">
    <name type="scientific">Linnemannia elongata AG-77</name>
    <dbReference type="NCBI Taxonomy" id="1314771"/>
    <lineage>
        <taxon>Eukaryota</taxon>
        <taxon>Fungi</taxon>
        <taxon>Fungi incertae sedis</taxon>
        <taxon>Mucoromycota</taxon>
        <taxon>Mortierellomycotina</taxon>
        <taxon>Mortierellomycetes</taxon>
        <taxon>Mortierellales</taxon>
        <taxon>Mortierellaceae</taxon>
        <taxon>Linnemannia</taxon>
    </lineage>
</organism>
<sequence length="415" mass="45795">MSATINYNYSLTFRVPPTVPGNLPAKRVFRSNLLESTRISSSGATSSNTNNAQGNKLSVSACVSLTSPPRLTTHHQHHPWQWRLTLTEEPQHRNQGERGECKGREGEVEEATEVDLSVELRGLSMVSSLPSSGPFGGFLLQYKSFSIVAKHTRFTLVSKTIDSSSALSLQTKVKASHVLDLDGQYSFAIVLSTESLVHETAMASLGSIFPNMFLSLSGGFDEGCCPKSIDAIFDDPVSTDVVFIWQNKVLMAAASDSDCKSSNDCGSGSDNDSDDDGGHGGRLKRYDVTLARLHAHQAVLHQYPYFRRKLPLRSPSSLGGSPCVLMPRKLLVRDFSRPVVRLVLGWIYTRKLDITKIDDVQTAAPNDQPFTSNSKQQDGDEARVTWIDVFQLADNMELPELRVRALNMMRQMQQA</sequence>
<evidence type="ECO:0000259" key="2">
    <source>
        <dbReference type="PROSITE" id="PS50097"/>
    </source>
</evidence>
<reference evidence="3 4" key="1">
    <citation type="submission" date="2016-05" db="EMBL/GenBank/DDBJ databases">
        <title>Genome sequencing reveals origins of a unique bacterial endosymbiosis in the earliest lineages of terrestrial Fungi.</title>
        <authorList>
            <consortium name="DOE Joint Genome Institute"/>
            <person name="Uehling J."/>
            <person name="Gryganskyi A."/>
            <person name="Hameed K."/>
            <person name="Tschaplinski T."/>
            <person name="Misztal P."/>
            <person name="Wu S."/>
            <person name="Desiro A."/>
            <person name="Vande Pol N."/>
            <person name="Du Z.-Y."/>
            <person name="Zienkiewicz A."/>
            <person name="Zienkiewicz K."/>
            <person name="Morin E."/>
            <person name="Tisserant E."/>
            <person name="Splivallo R."/>
            <person name="Hainaut M."/>
            <person name="Henrissat B."/>
            <person name="Ohm R."/>
            <person name="Kuo A."/>
            <person name="Yan J."/>
            <person name="Lipzen A."/>
            <person name="Nolan M."/>
            <person name="Labutti K."/>
            <person name="Barry K."/>
            <person name="Goldstein A."/>
            <person name="Labbe J."/>
            <person name="Schadt C."/>
            <person name="Tuskan G."/>
            <person name="Grigoriev I."/>
            <person name="Martin F."/>
            <person name="Vilgalys R."/>
            <person name="Bonito G."/>
        </authorList>
    </citation>
    <scope>NUCLEOTIDE SEQUENCE [LARGE SCALE GENOMIC DNA]</scope>
    <source>
        <strain evidence="3 4">AG-77</strain>
    </source>
</reference>
<proteinExistence type="predicted"/>
<gene>
    <name evidence="3" type="ORF">K457DRAFT_18196</name>
</gene>
<dbReference type="InterPro" id="IPR000210">
    <property type="entry name" value="BTB/POZ_dom"/>
</dbReference>
<dbReference type="PROSITE" id="PS50097">
    <property type="entry name" value="BTB"/>
    <property type="match status" value="1"/>
</dbReference>
<protein>
    <recommendedName>
        <fullName evidence="2">BTB domain-containing protein</fullName>
    </recommendedName>
</protein>